<dbReference type="eggNOG" id="ENOG5032WR3">
    <property type="taxonomic scope" value="Bacteria"/>
</dbReference>
<dbReference type="HOGENOM" id="CLU_183141_0_0_7"/>
<dbReference type="RefSeq" id="WP_012663289.1">
    <property type="nucleotide sequence ID" value="NC_012108.1"/>
</dbReference>
<evidence type="ECO:0000313" key="2">
    <source>
        <dbReference type="Proteomes" id="UP000000442"/>
    </source>
</evidence>
<organism evidence="1 2">
    <name type="scientific">Desulforapulum autotrophicum (strain ATCC 43914 / DSM 3382 / VKM B-1955 / HRM2)</name>
    <name type="common">Desulfobacterium autotrophicum</name>
    <dbReference type="NCBI Taxonomy" id="177437"/>
    <lineage>
        <taxon>Bacteria</taxon>
        <taxon>Pseudomonadati</taxon>
        <taxon>Thermodesulfobacteriota</taxon>
        <taxon>Desulfobacteria</taxon>
        <taxon>Desulfobacterales</taxon>
        <taxon>Desulfobacteraceae</taxon>
        <taxon>Desulforapulum</taxon>
    </lineage>
</organism>
<accession>C0QKH8</accession>
<sequence>MGDKRKIKLTFKKVVSEQFPINSKRGGGIIKIDAWENEKGEVVKYSLAYINHLVLSDDNGRVLGYDNTHNFHHKHYFGEISAVDDFKSYQDLVDRFQIEIKEFIK</sequence>
<keyword evidence="2" id="KW-1185">Reference proteome</keyword>
<dbReference type="Proteomes" id="UP000000442">
    <property type="component" value="Chromosome"/>
</dbReference>
<dbReference type="AlphaFoldDB" id="C0QKH8"/>
<dbReference type="OrthoDB" id="5421332at2"/>
<dbReference type="Pfam" id="PF20126">
    <property type="entry name" value="TumE"/>
    <property type="match status" value="1"/>
</dbReference>
<dbReference type="STRING" id="177437.HRM2_09370"/>
<reference evidence="1 2" key="1">
    <citation type="journal article" date="2009" name="Environ. Microbiol.">
        <title>Genome sequence of Desulfobacterium autotrophicum HRM2, a marine sulfate reducer oxidizing organic carbon completely to carbon dioxide.</title>
        <authorList>
            <person name="Strittmatter A.W."/>
            <person name="Liesegang H."/>
            <person name="Rabus R."/>
            <person name="Decker I."/>
            <person name="Amann J."/>
            <person name="Andres S."/>
            <person name="Henne A."/>
            <person name="Fricke W.F."/>
            <person name="Martinez-Arias R."/>
            <person name="Bartels D."/>
            <person name="Goesmann A."/>
            <person name="Krause L."/>
            <person name="Puehler A."/>
            <person name="Klenk H.P."/>
            <person name="Richter M."/>
            <person name="Schuler M."/>
            <person name="Gloeckner F.O."/>
            <person name="Meyerdierks A."/>
            <person name="Gottschalk G."/>
            <person name="Amann R."/>
        </authorList>
    </citation>
    <scope>NUCLEOTIDE SEQUENCE [LARGE SCALE GENOMIC DNA]</scope>
    <source>
        <strain evidence="2">ATCC 43914 / DSM 3382 / HRM2</strain>
    </source>
</reference>
<gene>
    <name evidence="1" type="ordered locus">HRM2_09370</name>
</gene>
<proteinExistence type="predicted"/>
<evidence type="ECO:0000313" key="1">
    <source>
        <dbReference type="EMBL" id="ACN14049.1"/>
    </source>
</evidence>
<name>C0QKH8_DESAH</name>
<dbReference type="KEGG" id="dat:HRM2_09370"/>
<dbReference type="EMBL" id="CP001087">
    <property type="protein sequence ID" value="ACN14049.1"/>
    <property type="molecule type" value="Genomic_DNA"/>
</dbReference>
<dbReference type="InterPro" id="IPR045397">
    <property type="entry name" value="TumE-like"/>
</dbReference>
<protein>
    <submittedName>
        <fullName evidence="1">Transcriptional regulator</fullName>
    </submittedName>
</protein>